<dbReference type="GO" id="GO:0003735">
    <property type="term" value="F:structural constituent of ribosome"/>
    <property type="evidence" value="ECO:0007669"/>
    <property type="project" value="UniProtKB-UniRule"/>
</dbReference>
<dbReference type="GeneID" id="41322178"/>
<dbReference type="SUPFAM" id="SSF54570">
    <property type="entry name" value="Ribosomal protein S19"/>
    <property type="match status" value="1"/>
</dbReference>
<sequence>MAKKIMGSAKASRRKSRKKASAIQARRKKEFMFRGYNMEQLLAMPFEDVLELLPSRARRTYLRGLNYEQQLVFDKLKGEVDGPVRTHRRDLPIIPQFVGKTVSIYNGHEFVDVEIKPEMIGCMLGEFAINRKAPQHSGPGVGATRSSKFMPLK</sequence>
<dbReference type="InterPro" id="IPR005713">
    <property type="entry name" value="Ribosomal_uS19_euk/arc"/>
</dbReference>
<dbReference type="AlphaFoldDB" id="M9SJ65"/>
<comment type="similarity">
    <text evidence="2 6 7">Belongs to the universal ribosomal protein uS19 family.</text>
</comment>
<dbReference type="FunCoup" id="M9SJ65">
    <property type="interactions" value="128"/>
</dbReference>
<keyword evidence="6" id="KW-0694">RNA-binding</keyword>
<comment type="function">
    <text evidence="1 6">Protein S19 forms a complex with S13 that binds strongly to the 16S ribosomal RNA.</text>
</comment>
<dbReference type="PANTHER" id="PTHR11880">
    <property type="entry name" value="RIBOSOMAL PROTEIN S19P FAMILY MEMBER"/>
    <property type="match status" value="1"/>
</dbReference>
<dbReference type="InterPro" id="IPR002222">
    <property type="entry name" value="Ribosomal_uS19"/>
</dbReference>
<feature type="compositionally biased region" description="Basic residues" evidence="8">
    <location>
        <begin position="11"/>
        <end position="23"/>
    </location>
</feature>
<dbReference type="RefSeq" id="WP_015505294.1">
    <property type="nucleotide sequence ID" value="NC_020913.1"/>
</dbReference>
<dbReference type="PIRSF" id="PIRSF002144">
    <property type="entry name" value="Ribosomal_S19"/>
    <property type="match status" value="1"/>
</dbReference>
<dbReference type="EMBL" id="CP004049">
    <property type="protein sequence ID" value="AGI86148.1"/>
    <property type="molecule type" value="Genomic_DNA"/>
</dbReference>
<keyword evidence="10" id="KW-1185">Reference proteome</keyword>
<dbReference type="GO" id="GO:0022627">
    <property type="term" value="C:cytosolic small ribosomal subunit"/>
    <property type="evidence" value="ECO:0007669"/>
    <property type="project" value="UniProtKB-UniRule"/>
</dbReference>
<evidence type="ECO:0000256" key="3">
    <source>
        <dbReference type="ARBA" id="ARBA00022980"/>
    </source>
</evidence>
<evidence type="ECO:0000313" key="9">
    <source>
        <dbReference type="EMBL" id="AGI86148.1"/>
    </source>
</evidence>
<evidence type="ECO:0000256" key="6">
    <source>
        <dbReference type="HAMAP-Rule" id="MF_00531"/>
    </source>
</evidence>
<keyword evidence="6" id="KW-0699">rRNA-binding</keyword>
<dbReference type="PANTHER" id="PTHR11880:SF2">
    <property type="entry name" value="SMALL RIBOSOMAL SUBUNIT PROTEIN US19"/>
    <property type="match status" value="1"/>
</dbReference>
<evidence type="ECO:0000256" key="7">
    <source>
        <dbReference type="RuleBase" id="RU003485"/>
    </source>
</evidence>
<dbReference type="Proteomes" id="UP000012672">
    <property type="component" value="Chromosome"/>
</dbReference>
<protein>
    <recommendedName>
        <fullName evidence="5 6">Small ribosomal subunit protein uS19</fullName>
    </recommendedName>
</protein>
<evidence type="ECO:0000256" key="2">
    <source>
        <dbReference type="ARBA" id="ARBA00007345"/>
    </source>
</evidence>
<dbReference type="HAMAP" id="MF_00531">
    <property type="entry name" value="Ribosomal_uS19"/>
    <property type="match status" value="1"/>
</dbReference>
<dbReference type="eggNOG" id="arCOG04099">
    <property type="taxonomic scope" value="Archaea"/>
</dbReference>
<gene>
    <name evidence="6" type="primary">rps19p</name>
    <name evidence="9" type="ORF">MMALV_14220</name>
</gene>
<name>M9SJ65_METAX</name>
<keyword evidence="4 6" id="KW-0687">Ribonucleoprotein</keyword>
<dbReference type="GO" id="GO:0006412">
    <property type="term" value="P:translation"/>
    <property type="evidence" value="ECO:0007669"/>
    <property type="project" value="UniProtKB-UniRule"/>
</dbReference>
<evidence type="ECO:0000256" key="1">
    <source>
        <dbReference type="ARBA" id="ARBA00003239"/>
    </source>
</evidence>
<dbReference type="Pfam" id="PF00203">
    <property type="entry name" value="Ribosomal_S19"/>
    <property type="match status" value="1"/>
</dbReference>
<organism evidence="9 10">
    <name type="scientific">Methanomethylophilus alvi (strain Mx1201)</name>
    <dbReference type="NCBI Taxonomy" id="1236689"/>
    <lineage>
        <taxon>Archaea</taxon>
        <taxon>Methanobacteriati</taxon>
        <taxon>Thermoplasmatota</taxon>
        <taxon>Thermoplasmata</taxon>
        <taxon>Methanomassiliicoccales</taxon>
        <taxon>Methanomethylophilaceae</taxon>
        <taxon>Methanomethylophilus</taxon>
    </lineage>
</organism>
<dbReference type="InterPro" id="IPR023575">
    <property type="entry name" value="Ribosomal_uS19_SF"/>
</dbReference>
<dbReference type="OrthoDB" id="30559at2157"/>
<keyword evidence="3 6" id="KW-0689">Ribosomal protein</keyword>
<dbReference type="HOGENOM" id="CLU_097347_1_0_2"/>
<dbReference type="GO" id="GO:0000028">
    <property type="term" value="P:ribosomal small subunit assembly"/>
    <property type="evidence" value="ECO:0007669"/>
    <property type="project" value="TreeGrafter"/>
</dbReference>
<accession>M9SJ65</accession>
<dbReference type="NCBIfam" id="TIGR01025">
    <property type="entry name" value="uS19_arch"/>
    <property type="match status" value="1"/>
</dbReference>
<dbReference type="PRINTS" id="PR00975">
    <property type="entry name" value="RIBOSOMALS19"/>
</dbReference>
<evidence type="ECO:0000256" key="4">
    <source>
        <dbReference type="ARBA" id="ARBA00023274"/>
    </source>
</evidence>
<dbReference type="Gene3D" id="3.30.860.10">
    <property type="entry name" value="30s Ribosomal Protein S19, Chain A"/>
    <property type="match status" value="1"/>
</dbReference>
<proteinExistence type="inferred from homology"/>
<evidence type="ECO:0000313" key="10">
    <source>
        <dbReference type="Proteomes" id="UP000012672"/>
    </source>
</evidence>
<dbReference type="GO" id="GO:0019843">
    <property type="term" value="F:rRNA binding"/>
    <property type="evidence" value="ECO:0007669"/>
    <property type="project" value="UniProtKB-UniRule"/>
</dbReference>
<dbReference type="NCBIfam" id="NF003121">
    <property type="entry name" value="PRK04038.1"/>
    <property type="match status" value="1"/>
</dbReference>
<dbReference type="InParanoid" id="M9SJ65"/>
<evidence type="ECO:0000256" key="8">
    <source>
        <dbReference type="SAM" id="MobiDB-lite"/>
    </source>
</evidence>
<evidence type="ECO:0000256" key="5">
    <source>
        <dbReference type="ARBA" id="ARBA00035163"/>
    </source>
</evidence>
<dbReference type="KEGG" id="max:MMALV_14220"/>
<reference evidence="9 10" key="1">
    <citation type="journal article" date="2012" name="J. Bacteriol.">
        <title>Genome sequence of 'Candidatus Methanomethylophilus alvus' Mx1201, a methanogenic archaeon from the human gut belonging to a seventh order of methanogens.</title>
        <authorList>
            <person name="Borrel G."/>
            <person name="Harris H.M."/>
            <person name="Tottey W."/>
            <person name="Mihajlovski A."/>
            <person name="Parisot N."/>
            <person name="Peyretaillade E."/>
            <person name="Peyret P."/>
            <person name="Gribaldo S."/>
            <person name="O'Toole P.W."/>
            <person name="Brugere J.F."/>
        </authorList>
    </citation>
    <scope>NUCLEOTIDE SEQUENCE [LARGE SCALE GENOMIC DNA]</scope>
    <source>
        <strain evidence="9 10">Mx1201</strain>
    </source>
</reference>
<dbReference type="STRING" id="1236689.MMALV_14220"/>
<feature type="region of interest" description="Disordered" evidence="8">
    <location>
        <begin position="1"/>
        <end position="23"/>
    </location>
</feature>